<gene>
    <name evidence="1" type="ORF">FYJ50_00010</name>
</gene>
<dbReference type="RefSeq" id="WP_154458986.1">
    <property type="nucleotide sequence ID" value="NZ_VUMM01000001.1"/>
</dbReference>
<organism evidence="1 2">
    <name type="scientific">Floccifex porci</name>
    <dbReference type="NCBI Taxonomy" id="2606629"/>
    <lineage>
        <taxon>Bacteria</taxon>
        <taxon>Bacillati</taxon>
        <taxon>Bacillota</taxon>
        <taxon>Erysipelotrichia</taxon>
        <taxon>Erysipelotrichales</taxon>
        <taxon>Erysipelotrichaceae</taxon>
        <taxon>Floccifex</taxon>
    </lineage>
</organism>
<dbReference type="AlphaFoldDB" id="A0A7X2N141"/>
<sequence length="77" mass="8929">MSKKLGSLQMGWDRYNIAKNILENASDDFDVNDCFELLKKVSQQVCPTVVSMVLDADKGIVYWCENQKWDTIEKRIL</sequence>
<accession>A0A7X2N141</accession>
<evidence type="ECO:0000313" key="1">
    <source>
        <dbReference type="EMBL" id="MSS00511.1"/>
    </source>
</evidence>
<keyword evidence="2" id="KW-1185">Reference proteome</keyword>
<dbReference type="EMBL" id="VUMM01000001">
    <property type="protein sequence ID" value="MSS00511.1"/>
    <property type="molecule type" value="Genomic_DNA"/>
</dbReference>
<name>A0A7X2N141_9FIRM</name>
<protein>
    <submittedName>
        <fullName evidence="1">Uncharacterized protein</fullName>
    </submittedName>
</protein>
<dbReference type="Proteomes" id="UP000470082">
    <property type="component" value="Unassembled WGS sequence"/>
</dbReference>
<proteinExistence type="predicted"/>
<evidence type="ECO:0000313" key="2">
    <source>
        <dbReference type="Proteomes" id="UP000470082"/>
    </source>
</evidence>
<comment type="caution">
    <text evidence="1">The sequence shown here is derived from an EMBL/GenBank/DDBJ whole genome shotgun (WGS) entry which is preliminary data.</text>
</comment>
<reference evidence="1 2" key="1">
    <citation type="submission" date="2019-08" db="EMBL/GenBank/DDBJ databases">
        <title>In-depth cultivation of the pig gut microbiome towards novel bacterial diversity and tailored functional studies.</title>
        <authorList>
            <person name="Wylensek D."/>
            <person name="Hitch T.C.A."/>
            <person name="Clavel T."/>
        </authorList>
    </citation>
    <scope>NUCLEOTIDE SEQUENCE [LARGE SCALE GENOMIC DNA]</scope>
    <source>
        <strain evidence="1 2">LKV-178-WT-2G</strain>
    </source>
</reference>